<comment type="caution">
    <text evidence="1">The sequence shown here is derived from an EMBL/GenBank/DDBJ whole genome shotgun (WGS) entry which is preliminary data.</text>
</comment>
<organism evidence="1 2">
    <name type="scientific">Nocardia stercoris</name>
    <dbReference type="NCBI Taxonomy" id="2483361"/>
    <lineage>
        <taxon>Bacteria</taxon>
        <taxon>Bacillati</taxon>
        <taxon>Actinomycetota</taxon>
        <taxon>Actinomycetes</taxon>
        <taxon>Mycobacteriales</taxon>
        <taxon>Nocardiaceae</taxon>
        <taxon>Nocardia</taxon>
    </lineage>
</organism>
<dbReference type="RefSeq" id="WP_122187299.1">
    <property type="nucleotide sequence ID" value="NZ_RFFH01000002.1"/>
</dbReference>
<dbReference type="OrthoDB" id="4516245at2"/>
<reference evidence="1 2" key="1">
    <citation type="submission" date="2018-10" db="EMBL/GenBank/DDBJ databases">
        <title>Isolation from cow dung.</title>
        <authorList>
            <person name="Ling L."/>
        </authorList>
    </citation>
    <scope>NUCLEOTIDE SEQUENCE [LARGE SCALE GENOMIC DNA]</scope>
    <source>
        <strain evidence="1 2">NEAU-LL90</strain>
    </source>
</reference>
<evidence type="ECO:0000313" key="2">
    <source>
        <dbReference type="Proteomes" id="UP000279275"/>
    </source>
</evidence>
<accession>A0A3M2L9X9</accession>
<proteinExistence type="predicted"/>
<dbReference type="EMBL" id="RFFH01000002">
    <property type="protein sequence ID" value="RMI34377.1"/>
    <property type="molecule type" value="Genomic_DNA"/>
</dbReference>
<protein>
    <submittedName>
        <fullName evidence="1">Uncharacterized protein</fullName>
    </submittedName>
</protein>
<name>A0A3M2L9X9_9NOCA</name>
<dbReference type="AlphaFoldDB" id="A0A3M2L9X9"/>
<dbReference type="Proteomes" id="UP000279275">
    <property type="component" value="Unassembled WGS sequence"/>
</dbReference>
<gene>
    <name evidence="1" type="ORF">EBN03_08325</name>
</gene>
<dbReference type="Gene3D" id="1.10.287.1060">
    <property type="entry name" value="ESAT-6-like"/>
    <property type="match status" value="1"/>
</dbReference>
<sequence length="372" mass="39634">MSDLSVTSAALTGFAKDLTDAGGTLLTNLSKITSDLELPSGTTGTLATLTSALQGFKDRMTTLGQQNHDKIVGFGTDLTTTVQGFQQQDSAWARAVSSATSSLSLPSLDGAVTDVLRFTGMQTLDLPQIQTDSLTLKSVVSGAHDAIAIFDDRINQAIGIKPAEQYLAPLISDWENVQAIGKRIAQLSINDSVTSTNLSSGSQWLTTQWTGGAANSYATAMNTLHTTISDRSTDLDTVAKTLQKGGECLERLVYNQAAGLASGLMEPLNLLGFSLPVGVWAQIADRPMSSSVKDQITAKIDTIRTDADNRNTSITDLMTRIQQALAYEPGTQLTQPTGALFEVPAKIVADLGTLRYGYQNNVWWEHSLASAL</sequence>
<evidence type="ECO:0000313" key="1">
    <source>
        <dbReference type="EMBL" id="RMI34377.1"/>
    </source>
</evidence>
<keyword evidence="2" id="KW-1185">Reference proteome</keyword>